<organism evidence="2 3">
    <name type="scientific">Emiliania huxleyi (strain CCMP1516)</name>
    <dbReference type="NCBI Taxonomy" id="280463"/>
    <lineage>
        <taxon>Eukaryota</taxon>
        <taxon>Haptista</taxon>
        <taxon>Haptophyta</taxon>
        <taxon>Prymnesiophyceae</taxon>
        <taxon>Isochrysidales</taxon>
        <taxon>Noelaerhabdaceae</taxon>
        <taxon>Emiliania</taxon>
    </lineage>
</organism>
<dbReference type="RefSeq" id="XP_005762231.1">
    <property type="nucleotide sequence ID" value="XM_005762174.1"/>
</dbReference>
<dbReference type="EnsemblProtists" id="EOD09802">
    <property type="protein sequence ID" value="EOD09802"/>
    <property type="gene ID" value="EMIHUDRAFT_216405"/>
</dbReference>
<keyword evidence="3" id="KW-1185">Reference proteome</keyword>
<dbReference type="AlphaFoldDB" id="A0A0D3IEW7"/>
<dbReference type="PaxDb" id="2903-EOD09802"/>
<dbReference type="Proteomes" id="UP000013827">
    <property type="component" value="Unassembled WGS sequence"/>
</dbReference>
<evidence type="ECO:0000256" key="1">
    <source>
        <dbReference type="SAM" id="Coils"/>
    </source>
</evidence>
<name>A0A0D3IEW7_EMIH1</name>
<accession>A0A0D3IEW7</accession>
<sequence>MAASSRSRRLAPGSAAASAAQVEALCDRIQRLEEEASAWRAEEDALKDVNVQLMERLTEFQAVNESNVRHAEAALSRLGGELAELRQRHADALSTVQRQARLLERELVAEEEGERGCSSGVAKGKAGMAAVADVAIWQRCDL</sequence>
<proteinExistence type="predicted"/>
<evidence type="ECO:0000313" key="2">
    <source>
        <dbReference type="EnsemblProtists" id="EOD09802"/>
    </source>
</evidence>
<reference evidence="2" key="2">
    <citation type="submission" date="2024-10" db="UniProtKB">
        <authorList>
            <consortium name="EnsemblProtists"/>
        </authorList>
    </citation>
    <scope>IDENTIFICATION</scope>
</reference>
<keyword evidence="1" id="KW-0175">Coiled coil</keyword>
<dbReference type="KEGG" id="ehx:EMIHUDRAFT_216405"/>
<protein>
    <submittedName>
        <fullName evidence="2">Uncharacterized protein</fullName>
    </submittedName>
</protein>
<reference evidence="3" key="1">
    <citation type="journal article" date="2013" name="Nature">
        <title>Pan genome of the phytoplankton Emiliania underpins its global distribution.</title>
        <authorList>
            <person name="Read B.A."/>
            <person name="Kegel J."/>
            <person name="Klute M.J."/>
            <person name="Kuo A."/>
            <person name="Lefebvre S.C."/>
            <person name="Maumus F."/>
            <person name="Mayer C."/>
            <person name="Miller J."/>
            <person name="Monier A."/>
            <person name="Salamov A."/>
            <person name="Young J."/>
            <person name="Aguilar M."/>
            <person name="Claverie J.M."/>
            <person name="Frickenhaus S."/>
            <person name="Gonzalez K."/>
            <person name="Herman E.K."/>
            <person name="Lin Y.C."/>
            <person name="Napier J."/>
            <person name="Ogata H."/>
            <person name="Sarno A.F."/>
            <person name="Shmutz J."/>
            <person name="Schroeder D."/>
            <person name="de Vargas C."/>
            <person name="Verret F."/>
            <person name="von Dassow P."/>
            <person name="Valentin K."/>
            <person name="Van de Peer Y."/>
            <person name="Wheeler G."/>
            <person name="Dacks J.B."/>
            <person name="Delwiche C.F."/>
            <person name="Dyhrman S.T."/>
            <person name="Glockner G."/>
            <person name="John U."/>
            <person name="Richards T."/>
            <person name="Worden A.Z."/>
            <person name="Zhang X."/>
            <person name="Grigoriev I.V."/>
            <person name="Allen A.E."/>
            <person name="Bidle K."/>
            <person name="Borodovsky M."/>
            <person name="Bowler C."/>
            <person name="Brownlee C."/>
            <person name="Cock J.M."/>
            <person name="Elias M."/>
            <person name="Gladyshev V.N."/>
            <person name="Groth M."/>
            <person name="Guda C."/>
            <person name="Hadaegh A."/>
            <person name="Iglesias-Rodriguez M.D."/>
            <person name="Jenkins J."/>
            <person name="Jones B.M."/>
            <person name="Lawson T."/>
            <person name="Leese F."/>
            <person name="Lindquist E."/>
            <person name="Lobanov A."/>
            <person name="Lomsadze A."/>
            <person name="Malik S.B."/>
            <person name="Marsh M.E."/>
            <person name="Mackinder L."/>
            <person name="Mock T."/>
            <person name="Mueller-Roeber B."/>
            <person name="Pagarete A."/>
            <person name="Parker M."/>
            <person name="Probert I."/>
            <person name="Quesneville H."/>
            <person name="Raines C."/>
            <person name="Rensing S.A."/>
            <person name="Riano-Pachon D.M."/>
            <person name="Richier S."/>
            <person name="Rokitta S."/>
            <person name="Shiraiwa Y."/>
            <person name="Soanes D.M."/>
            <person name="van der Giezen M."/>
            <person name="Wahlund T.M."/>
            <person name="Williams B."/>
            <person name="Wilson W."/>
            <person name="Wolfe G."/>
            <person name="Wurch L.L."/>
        </authorList>
    </citation>
    <scope>NUCLEOTIDE SEQUENCE</scope>
</reference>
<evidence type="ECO:0000313" key="3">
    <source>
        <dbReference type="Proteomes" id="UP000013827"/>
    </source>
</evidence>
<feature type="coiled-coil region" evidence="1">
    <location>
        <begin position="15"/>
        <end position="113"/>
    </location>
</feature>
<dbReference type="HOGENOM" id="CLU_1819469_0_0_1"/>
<dbReference type="GeneID" id="17255922"/>